<dbReference type="GO" id="GO:0016787">
    <property type="term" value="F:hydrolase activity"/>
    <property type="evidence" value="ECO:0007669"/>
    <property type="project" value="UniProtKB-KW"/>
</dbReference>
<dbReference type="Pfam" id="PF08706">
    <property type="entry name" value="D5_N"/>
    <property type="match status" value="1"/>
</dbReference>
<name>A0A3A5MER6_9MICC</name>
<evidence type="ECO:0000256" key="4">
    <source>
        <dbReference type="SAM" id="MobiDB-lite"/>
    </source>
</evidence>
<feature type="region of interest" description="Disordered" evidence="4">
    <location>
        <begin position="1"/>
        <end position="36"/>
    </location>
</feature>
<comment type="caution">
    <text evidence="6">The sequence shown here is derived from an EMBL/GenBank/DDBJ whole genome shotgun (WGS) entry which is preliminary data.</text>
</comment>
<feature type="compositionally biased region" description="Low complexity" evidence="4">
    <location>
        <begin position="247"/>
        <end position="258"/>
    </location>
</feature>
<keyword evidence="7" id="KW-1185">Reference proteome</keyword>
<feature type="compositionally biased region" description="Low complexity" evidence="4">
    <location>
        <begin position="391"/>
        <end position="411"/>
    </location>
</feature>
<evidence type="ECO:0000313" key="6">
    <source>
        <dbReference type="EMBL" id="RJT82205.1"/>
    </source>
</evidence>
<dbReference type="Gene3D" id="3.30.720.160">
    <property type="entry name" value="Bifunctional DNA primase/polymerase, N-terminal"/>
    <property type="match status" value="1"/>
</dbReference>
<sequence>MRAEESPAQLAAGGAPHNTETASTGPSIPTARPGDTLPDPVLAAALDCAAAGLSVVPIGAGKTPPMAWKGYQDTRATAEQIHRWFAPGHRYGLGLVTGPVSGNLEMAELEQNAMSGITRIREYAEAVGQLDLWTKATTGWLEQSPSGGLHYLYRTDDTPAGNTKLARRPATPEELAANPSDRIKVLTETRGTGGLTVLAPTPGTLHPSRKPWNRLLGGPTTMPTLTAGEVQGFHRMLSILDEMPAPAARQAAPQGATPFSAAPSRQSSGAFDGVSPLDDFEARTPWADILEGWTLIYTAGDGTSYWRRPGKPTGQASATTGRSGERDRLFVFSTSTDFPDLEPITKPHAYAILHHGGDDSAAASALRRQGYGQSPHAPGATTPPQAPAPTPAGNQTAPTTDRTATDTAATPDTRHRGQVRIAYRVQDAYAGRLLHVHGIGWHHWDGKRWAEDTGGYAKRAVMDTLRQALADSLGDADLRTDVRKCESAAGLAGVLDIAAALEPFAATVADLDADPWLLNVANGTLDLRTMELQDHNPQDRITKVTQAAYRADTAGPTWDAFLARVLPDNDIRAYLQSYVGVGLAGKVLEHKLAIATGSGRNGKGVFYQALGAALGDYAAVAEPDLFMHRDNAHPTGEMDLRGRRWIVVSESDEGRKLAEATVKRLTGGDKLKARRMRQDFVEFVPSHTALLVTNHLPRVSGDDAAIWARLRVVPFDVVIPPEEQDPRLPEHLELELDAVLSWAITGWRRYQDNGGLTEPAAVTNATDHYRADNDALGRFIEECCDTGPGYTGFTEALHRAWTDWAALDGAKPLSARALGQALEARGYTARKGTGGVRVRQGIQVKIGPADSRQSGIFDRP</sequence>
<evidence type="ECO:0000259" key="5">
    <source>
        <dbReference type="PROSITE" id="PS51206"/>
    </source>
</evidence>
<dbReference type="RefSeq" id="WP_120148020.1">
    <property type="nucleotide sequence ID" value="NZ_QZVT01000002.1"/>
</dbReference>
<gene>
    <name evidence="6" type="ORF">D6T63_05650</name>
</gene>
<dbReference type="InterPro" id="IPR015330">
    <property type="entry name" value="DNA_primase/pol_bifunc_N"/>
</dbReference>
<dbReference type="InterPro" id="IPR045455">
    <property type="entry name" value="NrS-1_pol-like_helicase"/>
</dbReference>
<feature type="compositionally biased region" description="Polar residues" evidence="4">
    <location>
        <begin position="18"/>
        <end position="27"/>
    </location>
</feature>
<dbReference type="NCBIfam" id="TIGR01613">
    <property type="entry name" value="primase_Cterm"/>
    <property type="match status" value="1"/>
</dbReference>
<evidence type="ECO:0000256" key="1">
    <source>
        <dbReference type="ARBA" id="ARBA00022741"/>
    </source>
</evidence>
<dbReference type="GO" id="GO:0005524">
    <property type="term" value="F:ATP binding"/>
    <property type="evidence" value="ECO:0007669"/>
    <property type="project" value="UniProtKB-KW"/>
</dbReference>
<evidence type="ECO:0000256" key="2">
    <source>
        <dbReference type="ARBA" id="ARBA00022801"/>
    </source>
</evidence>
<proteinExistence type="predicted"/>
<feature type="region of interest" description="Disordered" evidence="4">
    <location>
        <begin position="247"/>
        <end position="273"/>
    </location>
</feature>
<dbReference type="InterPro" id="IPR014818">
    <property type="entry name" value="Phage/plasmid_primase_P4_C"/>
</dbReference>
<reference evidence="6 7" key="1">
    <citation type="submission" date="2018-09" db="EMBL/GenBank/DDBJ databases">
        <title>Novel species of Arthrobacter.</title>
        <authorList>
            <person name="Liu Q."/>
            <person name="Xin Y.-H."/>
        </authorList>
    </citation>
    <scope>NUCLEOTIDE SEQUENCE [LARGE SCALE GENOMIC DNA]</scope>
    <source>
        <strain evidence="6 7">Hz2</strain>
    </source>
</reference>
<dbReference type="AlphaFoldDB" id="A0A3A5MER6"/>
<dbReference type="SMART" id="SM00885">
    <property type="entry name" value="D5_N"/>
    <property type="match status" value="1"/>
</dbReference>
<dbReference type="InterPro" id="IPR014015">
    <property type="entry name" value="Helicase_SF3_DNA-vir"/>
</dbReference>
<feature type="region of interest" description="Disordered" evidence="4">
    <location>
        <begin position="193"/>
        <end position="216"/>
    </location>
</feature>
<dbReference type="Proteomes" id="UP000272560">
    <property type="component" value="Unassembled WGS sequence"/>
</dbReference>
<dbReference type="InterPro" id="IPR027417">
    <property type="entry name" value="P-loop_NTPase"/>
</dbReference>
<keyword evidence="1" id="KW-0547">Nucleotide-binding</keyword>
<dbReference type="SMART" id="SM00943">
    <property type="entry name" value="Prim-Pol"/>
    <property type="match status" value="1"/>
</dbReference>
<evidence type="ECO:0000256" key="3">
    <source>
        <dbReference type="ARBA" id="ARBA00022840"/>
    </source>
</evidence>
<feature type="region of interest" description="Disordered" evidence="4">
    <location>
        <begin position="304"/>
        <end position="324"/>
    </location>
</feature>
<feature type="region of interest" description="Disordered" evidence="4">
    <location>
        <begin position="364"/>
        <end position="417"/>
    </location>
</feature>
<feature type="domain" description="SF3 helicase" evidence="5">
    <location>
        <begin position="570"/>
        <end position="728"/>
    </location>
</feature>
<keyword evidence="2" id="KW-0378">Hydrolase</keyword>
<protein>
    <recommendedName>
        <fullName evidence="5">SF3 helicase domain-containing protein</fullName>
    </recommendedName>
</protein>
<dbReference type="InterPro" id="IPR051620">
    <property type="entry name" value="ORF904-like_C"/>
</dbReference>
<accession>A0A3A5MER6</accession>
<dbReference type="InterPro" id="IPR006500">
    <property type="entry name" value="Helicase_put_C_phage/plasmid"/>
</dbReference>
<dbReference type="EMBL" id="QZVT01000002">
    <property type="protein sequence ID" value="RJT82205.1"/>
    <property type="molecule type" value="Genomic_DNA"/>
</dbReference>
<dbReference type="SUPFAM" id="SSF56747">
    <property type="entry name" value="Prim-pol domain"/>
    <property type="match status" value="1"/>
</dbReference>
<dbReference type="PANTHER" id="PTHR35372:SF2">
    <property type="entry name" value="SF3 HELICASE DOMAIN-CONTAINING PROTEIN"/>
    <property type="match status" value="1"/>
</dbReference>
<dbReference type="PROSITE" id="PS51206">
    <property type="entry name" value="SF3_HELICASE_1"/>
    <property type="match status" value="1"/>
</dbReference>
<dbReference type="PANTHER" id="PTHR35372">
    <property type="entry name" value="ATP BINDING PROTEIN-RELATED"/>
    <property type="match status" value="1"/>
</dbReference>
<organism evidence="6 7">
    <name type="scientific">Arthrobacter cheniae</name>
    <dbReference type="NCBI Taxonomy" id="1258888"/>
    <lineage>
        <taxon>Bacteria</taxon>
        <taxon>Bacillati</taxon>
        <taxon>Actinomycetota</taxon>
        <taxon>Actinomycetes</taxon>
        <taxon>Micrococcales</taxon>
        <taxon>Micrococcaceae</taxon>
        <taxon>Arthrobacter</taxon>
    </lineage>
</organism>
<dbReference type="Pfam" id="PF09250">
    <property type="entry name" value="Prim-Pol"/>
    <property type="match status" value="1"/>
</dbReference>
<keyword evidence="3" id="KW-0067">ATP-binding</keyword>
<evidence type="ECO:0000313" key="7">
    <source>
        <dbReference type="Proteomes" id="UP000272560"/>
    </source>
</evidence>
<dbReference type="Gene3D" id="3.40.50.300">
    <property type="entry name" value="P-loop containing nucleotide triphosphate hydrolases"/>
    <property type="match status" value="1"/>
</dbReference>
<dbReference type="Pfam" id="PF19263">
    <property type="entry name" value="DUF5906"/>
    <property type="match status" value="1"/>
</dbReference>